<dbReference type="AlphaFoldDB" id="A0AAV1SVE0"/>
<gene>
    <name evidence="2" type="ORF">DCAF_LOCUS26990</name>
</gene>
<dbReference type="EMBL" id="CAWUPB010001197">
    <property type="protein sequence ID" value="CAK7356716.1"/>
    <property type="molecule type" value="Genomic_DNA"/>
</dbReference>
<protein>
    <submittedName>
        <fullName evidence="2">Uncharacterized protein</fullName>
    </submittedName>
</protein>
<accession>A0AAV1SVE0</accession>
<feature type="region of interest" description="Disordered" evidence="1">
    <location>
        <begin position="1"/>
        <end position="25"/>
    </location>
</feature>
<evidence type="ECO:0000313" key="2">
    <source>
        <dbReference type="EMBL" id="CAK7356716.1"/>
    </source>
</evidence>
<comment type="caution">
    <text evidence="2">The sequence shown here is derived from an EMBL/GenBank/DDBJ whole genome shotgun (WGS) entry which is preliminary data.</text>
</comment>
<organism evidence="2 3">
    <name type="scientific">Dovyalis caffra</name>
    <dbReference type="NCBI Taxonomy" id="77055"/>
    <lineage>
        <taxon>Eukaryota</taxon>
        <taxon>Viridiplantae</taxon>
        <taxon>Streptophyta</taxon>
        <taxon>Embryophyta</taxon>
        <taxon>Tracheophyta</taxon>
        <taxon>Spermatophyta</taxon>
        <taxon>Magnoliopsida</taxon>
        <taxon>eudicotyledons</taxon>
        <taxon>Gunneridae</taxon>
        <taxon>Pentapetalae</taxon>
        <taxon>rosids</taxon>
        <taxon>fabids</taxon>
        <taxon>Malpighiales</taxon>
        <taxon>Salicaceae</taxon>
        <taxon>Flacourtieae</taxon>
        <taxon>Dovyalis</taxon>
    </lineage>
</organism>
<evidence type="ECO:0000313" key="3">
    <source>
        <dbReference type="Proteomes" id="UP001314170"/>
    </source>
</evidence>
<sequence>MTAANMETKKLAKTVEDDEPAGGRGTVGIGDFGVIELLGLVAGIGAESVGIQFEEGDGVVFGTGAVLGVVEGGEAPVVLDETVIASFFRN</sequence>
<reference evidence="2 3" key="1">
    <citation type="submission" date="2024-01" db="EMBL/GenBank/DDBJ databases">
        <authorList>
            <person name="Waweru B."/>
        </authorList>
    </citation>
    <scope>NUCLEOTIDE SEQUENCE [LARGE SCALE GENOMIC DNA]</scope>
</reference>
<evidence type="ECO:0000256" key="1">
    <source>
        <dbReference type="SAM" id="MobiDB-lite"/>
    </source>
</evidence>
<dbReference type="Proteomes" id="UP001314170">
    <property type="component" value="Unassembled WGS sequence"/>
</dbReference>
<name>A0AAV1SVE0_9ROSI</name>
<keyword evidence="3" id="KW-1185">Reference proteome</keyword>
<proteinExistence type="predicted"/>